<evidence type="ECO:0000256" key="1">
    <source>
        <dbReference type="ARBA" id="ARBA00022741"/>
    </source>
</evidence>
<dbReference type="Gene3D" id="3.40.50.300">
    <property type="entry name" value="P-loop containing nucleotide triphosphate hydrolases"/>
    <property type="match status" value="3"/>
</dbReference>
<keyword evidence="3" id="KW-0234">DNA repair</keyword>
<dbReference type="EMBL" id="LR890046">
    <property type="protein sequence ID" value="CAD6506667.1"/>
    <property type="molecule type" value="Genomic_DNA"/>
</dbReference>
<keyword evidence="3 5" id="KW-0378">Hydrolase</keyword>
<comment type="catalytic activity">
    <reaction evidence="3">
        <text>ATP + H2O = ADP + phosphate + H(+)</text>
        <dbReference type="Rhea" id="RHEA:13065"/>
        <dbReference type="ChEBI" id="CHEBI:15377"/>
        <dbReference type="ChEBI" id="CHEBI:15378"/>
        <dbReference type="ChEBI" id="CHEBI:30616"/>
        <dbReference type="ChEBI" id="CHEBI:43474"/>
        <dbReference type="ChEBI" id="CHEBI:456216"/>
        <dbReference type="EC" id="5.6.2.3"/>
    </reaction>
</comment>
<dbReference type="KEGG" id="vtr:MYVALT_H_00070"/>
<evidence type="ECO:0000313" key="5">
    <source>
        <dbReference type="EMBL" id="CAD6506667.1"/>
    </source>
</evidence>
<dbReference type="CDD" id="cd18809">
    <property type="entry name" value="SF1_C_RecD"/>
    <property type="match status" value="1"/>
</dbReference>
<evidence type="ECO:0000313" key="7">
    <source>
        <dbReference type="Proteomes" id="UP000693996"/>
    </source>
</evidence>
<keyword evidence="7" id="KW-1185">Reference proteome</keyword>
<geneLocation type="plasmid" evidence="6 7">
    <name>pMVTALT</name>
</geneLocation>
<dbReference type="InterPro" id="IPR006344">
    <property type="entry name" value="RecD"/>
</dbReference>
<dbReference type="GO" id="GO:0043139">
    <property type="term" value="F:5'-3' DNA helicase activity"/>
    <property type="evidence" value="ECO:0007669"/>
    <property type="project" value="UniProtKB-UniRule"/>
</dbReference>
<dbReference type="GO" id="GO:0000724">
    <property type="term" value="P:double-strand break repair via homologous recombination"/>
    <property type="evidence" value="ECO:0007669"/>
    <property type="project" value="UniProtKB-UniRule"/>
</dbReference>
<keyword evidence="1 3" id="KW-0547">Nucleotide-binding</keyword>
<keyword evidence="3" id="KW-0238">DNA-binding</keyword>
<dbReference type="PANTHER" id="PTHR43788">
    <property type="entry name" value="DNA2/NAM7 HELICASE FAMILY MEMBER"/>
    <property type="match status" value="1"/>
</dbReference>
<feature type="domain" description="UvrD-like helicase C-terminal" evidence="4">
    <location>
        <begin position="651"/>
        <end position="697"/>
    </location>
</feature>
<dbReference type="CDD" id="cd17933">
    <property type="entry name" value="DEXSc_RecD-like"/>
    <property type="match status" value="1"/>
</dbReference>
<keyword evidence="3" id="KW-0413">Isomerase</keyword>
<dbReference type="InterPro" id="IPR050534">
    <property type="entry name" value="Coronavir_polyprotein_1ab"/>
</dbReference>
<keyword evidence="3" id="KW-0347">Helicase</keyword>
<dbReference type="GO" id="GO:0005524">
    <property type="term" value="F:ATP binding"/>
    <property type="evidence" value="ECO:0007669"/>
    <property type="project" value="UniProtKB-UniRule"/>
</dbReference>
<dbReference type="GO" id="GO:0017116">
    <property type="term" value="F:single-stranded DNA helicase activity"/>
    <property type="evidence" value="ECO:0007669"/>
    <property type="project" value="TreeGrafter"/>
</dbReference>
<dbReference type="InterPro" id="IPR027417">
    <property type="entry name" value="P-loop_NTPase"/>
</dbReference>
<reference evidence="5" key="1">
    <citation type="submission" date="2020-10" db="EMBL/GenBank/DDBJ databases">
        <authorList>
            <person name="Szabo G."/>
        </authorList>
    </citation>
    <scope>NUCLEOTIDE SEQUENCE</scope>
    <source>
        <strain evidence="6">MYVALT</strain>
        <strain evidence="5">VALLOT</strain>
        <plasmid evidence="5">1</plasmid>
        <plasmid evidence="6">pMVTALT</plasmid>
    </source>
</reference>
<dbReference type="InterPro" id="IPR027785">
    <property type="entry name" value="UvrD-like_helicase_C"/>
</dbReference>
<dbReference type="GO" id="GO:0008854">
    <property type="term" value="F:exodeoxyribonuclease V activity"/>
    <property type="evidence" value="ECO:0007669"/>
    <property type="project" value="InterPro"/>
</dbReference>
<name>A0A8D9CCG6_9BURK</name>
<keyword evidence="3" id="KW-0269">Exonuclease</keyword>
<dbReference type="AlphaFoldDB" id="A0A8D9CCG6"/>
<comment type="miscellaneous">
    <text evidence="3">In the RecBCD complex, RecB has a slow 3'-5' helicase, an exonuclease activity and loads RecA onto ssDNA, RecD has a fast 5'-3' helicase activity, while RecC stimulates the ATPase and processivity of the RecB helicase and contributes to recognition of the Chi site.</text>
</comment>
<geneLocation type="plasmid" evidence="5">
    <name>1</name>
</geneLocation>
<comment type="subunit">
    <text evidence="3">Heterotrimer of RecB, RecC and RecD. All subunits contribute to DNA-binding.</text>
</comment>
<gene>
    <name evidence="3 6" type="primary">recD</name>
    <name evidence="6" type="ORF">MYVALT_H_00070</name>
    <name evidence="5" type="ORF">VALLOT_H_00070</name>
</gene>
<proteinExistence type="inferred from homology"/>
<feature type="binding site" evidence="3">
    <location>
        <begin position="168"/>
        <end position="175"/>
    </location>
    <ligand>
        <name>ATP</name>
        <dbReference type="ChEBI" id="CHEBI:30616"/>
    </ligand>
</feature>
<dbReference type="Pfam" id="PF13245">
    <property type="entry name" value="AAA_19"/>
    <property type="match status" value="1"/>
</dbReference>
<dbReference type="Proteomes" id="UP000693996">
    <property type="component" value="Plasmid pMVTALT"/>
</dbReference>
<evidence type="ECO:0000256" key="3">
    <source>
        <dbReference type="HAMAP-Rule" id="MF_01487"/>
    </source>
</evidence>
<dbReference type="HAMAP" id="MF_01487">
    <property type="entry name" value="RecD"/>
    <property type="match status" value="1"/>
</dbReference>
<accession>A0A8D9CCG6</accession>
<protein>
    <recommendedName>
        <fullName evidence="3">RecBCD enzyme subunit RecD</fullName>
        <ecNumber evidence="3">5.6.2.3</ecNumber>
    </recommendedName>
    <alternativeName>
        <fullName evidence="3">DNA 5'-3' helicase subunit RecD</fullName>
    </alternativeName>
    <alternativeName>
        <fullName evidence="3">Exonuclease V subunit RecD</fullName>
        <shortName evidence="3">ExoV subunit RecD</shortName>
    </alternativeName>
    <alternativeName>
        <fullName evidence="3">Helicase/nuclease RecBCD subunit RecD</fullName>
    </alternativeName>
</protein>
<dbReference type="RefSeq" id="WP_246583212.1">
    <property type="nucleotide sequence ID" value="NZ_LR890046.1"/>
</dbReference>
<dbReference type="GO" id="GO:0003677">
    <property type="term" value="F:DNA binding"/>
    <property type="evidence" value="ECO:0007669"/>
    <property type="project" value="UniProtKB-UniRule"/>
</dbReference>
<dbReference type="EMBL" id="OU343032">
    <property type="protein sequence ID" value="CAG7605220.1"/>
    <property type="molecule type" value="Genomic_DNA"/>
</dbReference>
<keyword evidence="3" id="KW-0227">DNA damage</keyword>
<organism evidence="5">
    <name type="scientific">Candidatus Vallotiella hemipterorum</name>
    <dbReference type="NCBI Taxonomy" id="1177213"/>
    <lineage>
        <taxon>Bacteria</taxon>
        <taxon>Pseudomonadati</taxon>
        <taxon>Pseudomonadota</taxon>
        <taxon>Betaproteobacteria</taxon>
        <taxon>Burkholderiales</taxon>
        <taxon>Burkholderiaceae</taxon>
        <taxon>Candidatus Vallotiella</taxon>
    </lineage>
</organism>
<dbReference type="Pfam" id="PF13538">
    <property type="entry name" value="UvrD_C_2"/>
    <property type="match status" value="1"/>
</dbReference>
<keyword evidence="5" id="KW-0614">Plasmid</keyword>
<sequence length="736" mass="80441">MYNTALSRGFSSRTAELSKRVGASPGDVKIAEAASKMLSQALLNGHVCIELTVLAQEFGQLPDTIRTSLVSSGIAICINNNDPVPCLPLVIDSDNRLYLARYYEFERGLANALSIRAQAEPNKIASNNAQRWHGILSRYFGESRDNSLDWQRVAAAVACFGQLTIVSGGPGTGKTTTVLGMLACLLDDQPDLRIALAAPTGKAARHMLEALEVHKDRLAKNIATRLPTTSYTLHRLLGSTLNKGFRYHRRNPLPYDIIVIDEASMIDIALASRLVDAVSPHARLILLGDKDQLAAVDAGSVFAELNTYSCYVGERSKRIAQAVGCTAEILKNAVSKYARYGPPQLYNAGNYRALLVNTQQNQWDQLTTAPDPQSTDILPLNNLCCCQYSRAISVTRSSASTQVKQLTKAMQVTALAPLSVSEQSNLFFSDNSAEAADIYKPAQNNTARSVVCTLSPALSNCVVWLQTNYRFNRDSPIGQLSTAIREGSSQNALNVLNKIDHRSGVYFIEDNGPILGYIAREYIIRSFAHYAELLIEVMKQRAPEVGALFDALNAFRVLCAVRAGPYGVDTLNNWITIKLLRLARLPFSSSTQWFAGRPIIITHNNYALGLFNGDIGLALPSSDGTLRVVFERGAGKCQSVSPRMLSSHDTAFALTVHKSQGSEFERAALVLPPTFSKTLSRELIYTAVTRARAQITIIGTHSIIEQAINTPTRRHTGLAARLQYATCTKQETTTLL</sequence>
<dbReference type="EC" id="5.6.2.3" evidence="3"/>
<dbReference type="SUPFAM" id="SSF52540">
    <property type="entry name" value="P-loop containing nucleoside triphosphate hydrolases"/>
    <property type="match status" value="1"/>
</dbReference>
<keyword evidence="2 3" id="KW-0067">ATP-binding</keyword>
<dbReference type="PANTHER" id="PTHR43788:SF6">
    <property type="entry name" value="DNA HELICASE B"/>
    <property type="match status" value="1"/>
</dbReference>
<comment type="similarity">
    <text evidence="3">Belongs to the RecD family.</text>
</comment>
<dbReference type="GO" id="GO:0009338">
    <property type="term" value="C:exodeoxyribonuclease V complex"/>
    <property type="evidence" value="ECO:0007669"/>
    <property type="project" value="InterPro"/>
</dbReference>
<comment type="function">
    <text evidence="3">A helicase/nuclease that prepares dsDNA breaks (DSB) for recombinational DNA repair. Binds to DSBs and unwinds DNA via a highly rapid and processive ATP-dependent bidirectional helicase activity. Unwinds dsDNA until it encounters a Chi (crossover hotspot instigator) sequence from the 3' direction. Cuts ssDNA a few nucleotides 3' to the Chi site. The properties and activities of the enzyme are changed at Chi. The Chi-altered holoenzyme produces a long 3'-ssDNA overhang and facilitates RecA-binding to the ssDNA for homologous DNA recombination and repair. Holoenzyme degrades any linearized DNA that is unable to undergo homologous recombination. In the holoenzyme this subunit has ssDNA-dependent ATPase and 5'-3' helicase activity. When added to pre-assembled RecBC greatly stimulates nuclease activity and augments holoenzyme processivity. Negatively regulates the RecA-loading ability of RecBCD.</text>
</comment>
<evidence type="ECO:0000313" key="6">
    <source>
        <dbReference type="EMBL" id="CAG7605220.1"/>
    </source>
</evidence>
<evidence type="ECO:0000259" key="4">
    <source>
        <dbReference type="Pfam" id="PF13538"/>
    </source>
</evidence>
<keyword evidence="3" id="KW-0540">Nuclease</keyword>
<evidence type="ECO:0000256" key="2">
    <source>
        <dbReference type="ARBA" id="ARBA00022840"/>
    </source>
</evidence>